<feature type="domain" description="Methylated-DNA-[protein]-cysteine S-methyltransferase DNA binding" evidence="12">
    <location>
        <begin position="98"/>
        <end position="177"/>
    </location>
</feature>
<evidence type="ECO:0000313" key="13">
    <source>
        <dbReference type="Proteomes" id="UP000079169"/>
    </source>
</evidence>
<dbReference type="NCBIfam" id="TIGR00589">
    <property type="entry name" value="ogt"/>
    <property type="match status" value="1"/>
</dbReference>
<protein>
    <recommendedName>
        <fullName evidence="4">Methylated-DNA--protein-cysteine methyltransferase</fullName>
        <ecNumber evidence="3">2.1.1.63</ecNumber>
    </recommendedName>
    <alternativeName>
        <fullName evidence="9">6-O-methylguanine-DNA methyltransferase</fullName>
    </alternativeName>
    <alternativeName>
        <fullName evidence="10">O-6-methylguanine-DNA-alkyltransferase</fullName>
    </alternativeName>
</protein>
<dbReference type="InterPro" id="IPR014048">
    <property type="entry name" value="MethylDNA_cys_MeTrfase_DNA-bd"/>
</dbReference>
<dbReference type="GO" id="GO:0032259">
    <property type="term" value="P:methylation"/>
    <property type="evidence" value="ECO:0007669"/>
    <property type="project" value="UniProtKB-KW"/>
</dbReference>
<dbReference type="RefSeq" id="XP_008474518.1">
    <property type="nucleotide sequence ID" value="XM_008476296.3"/>
</dbReference>
<evidence type="ECO:0000256" key="4">
    <source>
        <dbReference type="ARBA" id="ARBA00015377"/>
    </source>
</evidence>
<name>A0A1S3D4X8_DIACI</name>
<evidence type="ECO:0000256" key="11">
    <source>
        <dbReference type="ARBA" id="ARBA00049348"/>
    </source>
</evidence>
<dbReference type="EC" id="2.1.1.63" evidence="3"/>
<accession>A0A1S3D4X8</accession>
<dbReference type="GO" id="GO:0006281">
    <property type="term" value="P:DNA repair"/>
    <property type="evidence" value="ECO:0007669"/>
    <property type="project" value="UniProtKB-KW"/>
</dbReference>
<keyword evidence="6" id="KW-0808">Transferase</keyword>
<dbReference type="KEGG" id="dci:103511572"/>
<proteinExistence type="inferred from homology"/>
<dbReference type="Proteomes" id="UP000079169">
    <property type="component" value="Unplaced"/>
</dbReference>
<dbReference type="GO" id="GO:0003908">
    <property type="term" value="F:methylated-DNA-[protein]-cysteine S-methyltransferase activity"/>
    <property type="evidence" value="ECO:0007669"/>
    <property type="project" value="UniProtKB-EC"/>
</dbReference>
<keyword evidence="5" id="KW-0489">Methyltransferase</keyword>
<keyword evidence="13" id="KW-1185">Reference proteome</keyword>
<evidence type="ECO:0000256" key="9">
    <source>
        <dbReference type="ARBA" id="ARBA00030795"/>
    </source>
</evidence>
<evidence type="ECO:0000256" key="7">
    <source>
        <dbReference type="ARBA" id="ARBA00022763"/>
    </source>
</evidence>
<dbReference type="CDD" id="cd06445">
    <property type="entry name" value="ATase"/>
    <property type="match status" value="1"/>
</dbReference>
<dbReference type="PaxDb" id="121845-A0A1S3D4X8"/>
<dbReference type="PROSITE" id="PS00374">
    <property type="entry name" value="MGMT"/>
    <property type="match status" value="1"/>
</dbReference>
<dbReference type="SUPFAM" id="SSF46767">
    <property type="entry name" value="Methylated DNA-protein cysteine methyltransferase, C-terminal domain"/>
    <property type="match status" value="1"/>
</dbReference>
<keyword evidence="8" id="KW-0234">DNA repair</keyword>
<gene>
    <name evidence="14" type="primary">LOC103511572</name>
</gene>
<dbReference type="Pfam" id="PF01035">
    <property type="entry name" value="DNA_binding_1"/>
    <property type="match status" value="1"/>
</dbReference>
<dbReference type="InterPro" id="IPR036388">
    <property type="entry name" value="WH-like_DNA-bd_sf"/>
</dbReference>
<evidence type="ECO:0000259" key="12">
    <source>
        <dbReference type="Pfam" id="PF01035"/>
    </source>
</evidence>
<comment type="similarity">
    <text evidence="2">Belongs to the MGMT family.</text>
</comment>
<evidence type="ECO:0000256" key="1">
    <source>
        <dbReference type="ARBA" id="ARBA00001286"/>
    </source>
</evidence>
<dbReference type="Gene3D" id="1.10.10.10">
    <property type="entry name" value="Winged helix-like DNA-binding domain superfamily/Winged helix DNA-binding domain"/>
    <property type="match status" value="1"/>
</dbReference>
<evidence type="ECO:0000256" key="6">
    <source>
        <dbReference type="ARBA" id="ARBA00022679"/>
    </source>
</evidence>
<dbReference type="InterPro" id="IPR036217">
    <property type="entry name" value="MethylDNA_cys_MeTrfase_DNAb"/>
</dbReference>
<dbReference type="FunFam" id="1.10.10.10:FF:000214">
    <property type="entry name" value="Methylated-DNA--protein-cysteine methyltransferase"/>
    <property type="match status" value="1"/>
</dbReference>
<reference evidence="14" key="1">
    <citation type="submission" date="2025-08" db="UniProtKB">
        <authorList>
            <consortium name="RefSeq"/>
        </authorList>
    </citation>
    <scope>IDENTIFICATION</scope>
</reference>
<evidence type="ECO:0000256" key="8">
    <source>
        <dbReference type="ARBA" id="ARBA00023204"/>
    </source>
</evidence>
<dbReference type="PANTHER" id="PTHR10815:SF13">
    <property type="entry name" value="METHYLATED-DNA--PROTEIN-CYSTEINE METHYLTRANSFERASE"/>
    <property type="match status" value="1"/>
</dbReference>
<organism evidence="13 14">
    <name type="scientific">Diaphorina citri</name>
    <name type="common">Asian citrus psyllid</name>
    <dbReference type="NCBI Taxonomy" id="121845"/>
    <lineage>
        <taxon>Eukaryota</taxon>
        <taxon>Metazoa</taxon>
        <taxon>Ecdysozoa</taxon>
        <taxon>Arthropoda</taxon>
        <taxon>Hexapoda</taxon>
        <taxon>Insecta</taxon>
        <taxon>Pterygota</taxon>
        <taxon>Neoptera</taxon>
        <taxon>Paraneoptera</taxon>
        <taxon>Hemiptera</taxon>
        <taxon>Sternorrhyncha</taxon>
        <taxon>Psylloidea</taxon>
        <taxon>Psyllidae</taxon>
        <taxon>Diaphorininae</taxon>
        <taxon>Diaphorina</taxon>
    </lineage>
</organism>
<dbReference type="AlphaFoldDB" id="A0A1S3D4X8"/>
<evidence type="ECO:0000256" key="5">
    <source>
        <dbReference type="ARBA" id="ARBA00022603"/>
    </source>
</evidence>
<comment type="catalytic activity">
    <reaction evidence="11">
        <text>a 6-O-methyl-2'-deoxyguanosine in DNA + L-cysteinyl-[protein] = S-methyl-L-cysteinyl-[protein] + a 2'-deoxyguanosine in DNA</text>
        <dbReference type="Rhea" id="RHEA:24000"/>
        <dbReference type="Rhea" id="RHEA-COMP:10131"/>
        <dbReference type="Rhea" id="RHEA-COMP:10132"/>
        <dbReference type="Rhea" id="RHEA-COMP:11367"/>
        <dbReference type="Rhea" id="RHEA-COMP:11368"/>
        <dbReference type="ChEBI" id="CHEBI:29950"/>
        <dbReference type="ChEBI" id="CHEBI:82612"/>
        <dbReference type="ChEBI" id="CHEBI:85445"/>
        <dbReference type="ChEBI" id="CHEBI:85448"/>
        <dbReference type="EC" id="2.1.1.63"/>
    </reaction>
</comment>
<dbReference type="PANTHER" id="PTHR10815">
    <property type="entry name" value="METHYLATED-DNA--PROTEIN-CYSTEINE METHYLTRANSFERASE"/>
    <property type="match status" value="1"/>
</dbReference>
<evidence type="ECO:0000256" key="3">
    <source>
        <dbReference type="ARBA" id="ARBA00011918"/>
    </source>
</evidence>
<comment type="catalytic activity">
    <reaction evidence="1">
        <text>a 4-O-methyl-thymidine in DNA + L-cysteinyl-[protein] = a thymidine in DNA + S-methyl-L-cysteinyl-[protein]</text>
        <dbReference type="Rhea" id="RHEA:53428"/>
        <dbReference type="Rhea" id="RHEA-COMP:10131"/>
        <dbReference type="Rhea" id="RHEA-COMP:10132"/>
        <dbReference type="Rhea" id="RHEA-COMP:13555"/>
        <dbReference type="Rhea" id="RHEA-COMP:13556"/>
        <dbReference type="ChEBI" id="CHEBI:29950"/>
        <dbReference type="ChEBI" id="CHEBI:82612"/>
        <dbReference type="ChEBI" id="CHEBI:137386"/>
        <dbReference type="ChEBI" id="CHEBI:137387"/>
        <dbReference type="EC" id="2.1.1.63"/>
    </reaction>
</comment>
<evidence type="ECO:0000313" key="14">
    <source>
        <dbReference type="RefSeq" id="XP_008474518.1"/>
    </source>
</evidence>
<dbReference type="GeneID" id="103511572"/>
<sequence>MTMERTKETCLVALNESSCIGTKMLIAYYDKSCIIQAIMFGANPEYLYVDLTKLYSHIEYIKMFESKQSRDIIDRLEAYIVNPKQNCLDIKFKIEGTDFQKLVWSELCKIPFGSLCSYADVARNIGRPKSARAVANACGQNNIPILIPCHRVIRSDGSYGGYSSGKYIKETLIKIEQKIVSEKIQVHSLF</sequence>
<evidence type="ECO:0000256" key="2">
    <source>
        <dbReference type="ARBA" id="ARBA00008711"/>
    </source>
</evidence>
<dbReference type="InterPro" id="IPR001497">
    <property type="entry name" value="MethylDNA_cys_MeTrfase_AS"/>
</dbReference>
<evidence type="ECO:0000256" key="10">
    <source>
        <dbReference type="ARBA" id="ARBA00031621"/>
    </source>
</evidence>
<dbReference type="STRING" id="121845.A0A1S3D4X8"/>
<keyword evidence="7" id="KW-0227">DNA damage</keyword>